<evidence type="ECO:0008006" key="3">
    <source>
        <dbReference type="Google" id="ProtNLM"/>
    </source>
</evidence>
<dbReference type="AlphaFoldDB" id="A0A7Z8CWB6"/>
<dbReference type="Pfam" id="PF05521">
    <property type="entry name" value="Phage_HCP"/>
    <property type="match status" value="1"/>
</dbReference>
<dbReference type="InterPro" id="IPR038666">
    <property type="entry name" value="SSP1_head-tail_sf"/>
</dbReference>
<accession>A0A7Z8CWB6</accession>
<dbReference type="EMBL" id="NRPP01000018">
    <property type="protein sequence ID" value="TFJ23560.1"/>
    <property type="molecule type" value="Genomic_DNA"/>
</dbReference>
<gene>
    <name evidence="1" type="ORF">CKN69_11670</name>
</gene>
<dbReference type="InterPro" id="IPR008767">
    <property type="entry name" value="Phage_SPP1_head-tail_adaptor"/>
</dbReference>
<proteinExistence type="predicted"/>
<dbReference type="Gene3D" id="2.40.10.270">
    <property type="entry name" value="Bacteriophage SPP1 head-tail adaptor protein"/>
    <property type="match status" value="1"/>
</dbReference>
<reference evidence="1 2" key="1">
    <citation type="journal article" date="2018" name="Int. J. Food Microbiol.">
        <title>Growth of Carnobacterium spp. isolated from chilled vacuum-packaged meat under relevant acidic conditions.</title>
        <authorList>
            <person name="Zhang P."/>
            <person name="Badoni M."/>
            <person name="Ganzle M."/>
            <person name="Yang X."/>
        </authorList>
    </citation>
    <scope>NUCLEOTIDE SEQUENCE [LARGE SCALE GENOMIC DNA]</scope>
    <source>
        <strain evidence="1 2">B2</strain>
    </source>
</reference>
<dbReference type="Proteomes" id="UP000297938">
    <property type="component" value="Unassembled WGS sequence"/>
</dbReference>
<protein>
    <recommendedName>
        <fullName evidence="3">Phage head-tail adapter protein</fullName>
    </recommendedName>
</protein>
<sequence length="114" mass="13232">MPITETAELNKRLTFFVEVPGKGPHNNPVKKRENKYSCFCALKKKFIKDLATDIGTKFEDTTTFVIRENQKEVPENDWKIAFKNKGIEQFYDIVTINPDVDDECFMVIIAKKVK</sequence>
<name>A0A7Z8CWB6_CARDV</name>
<comment type="caution">
    <text evidence="1">The sequence shown here is derived from an EMBL/GenBank/DDBJ whole genome shotgun (WGS) entry which is preliminary data.</text>
</comment>
<organism evidence="1 2">
    <name type="scientific">Carnobacterium divergens</name>
    <name type="common">Lactobacillus divergens</name>
    <dbReference type="NCBI Taxonomy" id="2748"/>
    <lineage>
        <taxon>Bacteria</taxon>
        <taxon>Bacillati</taxon>
        <taxon>Bacillota</taxon>
        <taxon>Bacilli</taxon>
        <taxon>Lactobacillales</taxon>
        <taxon>Carnobacteriaceae</taxon>
        <taxon>Carnobacterium</taxon>
    </lineage>
</organism>
<dbReference type="RefSeq" id="WP_135026508.1">
    <property type="nucleotide sequence ID" value="NZ_NROV01000016.1"/>
</dbReference>
<evidence type="ECO:0000313" key="1">
    <source>
        <dbReference type="EMBL" id="TFJ23560.1"/>
    </source>
</evidence>
<evidence type="ECO:0000313" key="2">
    <source>
        <dbReference type="Proteomes" id="UP000297938"/>
    </source>
</evidence>